<accession>L0R3T6</accession>
<dbReference type="EMBL" id="HF547348">
    <property type="protein sequence ID" value="CCO06653.1"/>
    <property type="molecule type" value="Genomic_DNA"/>
</dbReference>
<dbReference type="SUPFAM" id="SSF52540">
    <property type="entry name" value="P-loop containing nucleoside triphosphate hydrolases"/>
    <property type="match status" value="1"/>
</dbReference>
<organism evidence="2">
    <name type="scientific">Desulfamplus magnetovallimortis</name>
    <dbReference type="NCBI Taxonomy" id="1246637"/>
    <lineage>
        <taxon>Bacteria</taxon>
        <taxon>Pseudomonadati</taxon>
        <taxon>Thermodesulfobacteriota</taxon>
        <taxon>Desulfobacteria</taxon>
        <taxon>Desulfobacterales</taxon>
        <taxon>Desulfobacteraceae</taxon>
        <taxon>Desulfamplus</taxon>
    </lineage>
</organism>
<dbReference type="InterPro" id="IPR027417">
    <property type="entry name" value="P-loop_NTPase"/>
</dbReference>
<keyword evidence="4" id="KW-1185">Reference proteome</keyword>
<dbReference type="STRING" id="1246637.MTBBW1_80042"/>
<protein>
    <submittedName>
        <fullName evidence="2">Putative P-loop containing nucleoside triphosphate hydrolases</fullName>
    </submittedName>
</protein>
<keyword evidence="2" id="KW-0378">Hydrolase</keyword>
<reference evidence="2" key="2">
    <citation type="submission" date="2012-12" db="EMBL/GenBank/DDBJ databases">
        <title>Region harboring genes involved in magnetosome formation of Candidatus Desulfamplus magnetosmortis.</title>
        <authorList>
            <person name="Lefevre C.T."/>
            <person name="Bazylinski D.A."/>
        </authorList>
    </citation>
    <scope>NUCLEOTIDE SEQUENCE</scope>
    <source>
        <strain evidence="2">BW-1</strain>
    </source>
</reference>
<dbReference type="RefSeq" id="WP_087881715.1">
    <property type="nucleotide sequence ID" value="NZ_LT828540.1"/>
</dbReference>
<dbReference type="InterPro" id="IPR052736">
    <property type="entry name" value="Stf3_sulfotransferase"/>
</dbReference>
<sequence length="415" mass="49156">MYKKPAIPVSARIKQARFLAGYLLCSPLWAFLWYLDEFLYPEYKRKQVKPVFIMGQPRSGTTFLHRTLAEDSNNFVAIRHIEWRYPFITVQKLLNSASWAVILLQKNYWPNSSAGKIASKMHPNKLSDWEEDGIFYEECFLHHFFIFLRFPYPHLLDFLDNFPALPEHIQNKIILTHNRVIQKVLFLRGNEYSLYLSKEVTSHNKFPRMLEYYKNAKFIFSVRHSEDFMNSLFSLVRFSTNAKNGIDPINIPGWKEVFIQRMQRDSLLLRDLCKNRVKKEQQVRIMFNHFNKNIAGSVAYIYDKLGLHISDQYHEYILMTNKSQKKRNRGYEYEQNRYHGFEQFDEFVDEIETEFCDAVDSCSSFIPSALLQITQTNNKMVEPVIQKSTHHNIAHIKSSNSSTVREQKALPIYVD</sequence>
<dbReference type="Proteomes" id="UP000191931">
    <property type="component" value="Unassembled WGS sequence"/>
</dbReference>
<keyword evidence="1" id="KW-1133">Transmembrane helix</keyword>
<reference evidence="2" key="1">
    <citation type="submission" date="2012-10" db="EMBL/GenBank/DDBJ databases">
        <authorList>
            <person name="Lefevre C."/>
        </authorList>
    </citation>
    <scope>NUCLEOTIDE SEQUENCE</scope>
    <source>
        <strain evidence="2">BW-1</strain>
    </source>
</reference>
<reference evidence="3 4" key="3">
    <citation type="submission" date="2017-03" db="EMBL/GenBank/DDBJ databases">
        <authorList>
            <person name="Afonso C.L."/>
            <person name="Miller P.J."/>
            <person name="Scott M.A."/>
            <person name="Spackman E."/>
            <person name="Goraichik I."/>
            <person name="Dimitrov K.M."/>
            <person name="Suarez D.L."/>
            <person name="Swayne D.E."/>
        </authorList>
    </citation>
    <scope>NUCLEOTIDE SEQUENCE [LARGE SCALE GENOMIC DNA]</scope>
    <source>
        <strain evidence="3">PRJEB14757</strain>
    </source>
</reference>
<evidence type="ECO:0000313" key="3">
    <source>
        <dbReference type="EMBL" id="SLM32704.1"/>
    </source>
</evidence>
<dbReference type="EMBL" id="FWEV01000325">
    <property type="protein sequence ID" value="SLM32704.1"/>
    <property type="molecule type" value="Genomic_DNA"/>
</dbReference>
<keyword evidence="1" id="KW-0472">Membrane</keyword>
<dbReference type="Gene3D" id="3.40.50.300">
    <property type="entry name" value="P-loop containing nucleotide triphosphate hydrolases"/>
    <property type="match status" value="1"/>
</dbReference>
<dbReference type="GO" id="GO:0016787">
    <property type="term" value="F:hydrolase activity"/>
    <property type="evidence" value="ECO:0007669"/>
    <property type="project" value="UniProtKB-KW"/>
</dbReference>
<feature type="transmembrane region" description="Helical" evidence="1">
    <location>
        <begin position="16"/>
        <end position="35"/>
    </location>
</feature>
<dbReference type="Pfam" id="PF13469">
    <property type="entry name" value="Sulfotransfer_3"/>
    <property type="match status" value="1"/>
</dbReference>
<evidence type="ECO:0000313" key="4">
    <source>
        <dbReference type="Proteomes" id="UP000191931"/>
    </source>
</evidence>
<name>L0R3T6_9BACT</name>
<dbReference type="AlphaFoldDB" id="L0R3T6"/>
<dbReference type="PANTHER" id="PTHR36451">
    <property type="entry name" value="PAPS-DEPENDENT SULFOTRANSFERASE STF3"/>
    <property type="match status" value="1"/>
</dbReference>
<gene>
    <name evidence="2" type="ORF">DEMABW1_80042</name>
    <name evidence="3" type="ORF">MTBBW1_80042</name>
</gene>
<evidence type="ECO:0000313" key="2">
    <source>
        <dbReference type="EMBL" id="CCO06653.1"/>
    </source>
</evidence>
<evidence type="ECO:0000256" key="1">
    <source>
        <dbReference type="SAM" id="Phobius"/>
    </source>
</evidence>
<keyword evidence="1" id="KW-0812">Transmembrane</keyword>
<dbReference type="PANTHER" id="PTHR36451:SF1">
    <property type="entry name" value="OMEGA-HYDROXY-BETA-DIHYDROMENAQUINONE-9 SULFOTRANSFERASE STF3"/>
    <property type="match status" value="1"/>
</dbReference>
<proteinExistence type="predicted"/>